<feature type="domain" description="BTB" evidence="4">
    <location>
        <begin position="19"/>
        <end position="93"/>
    </location>
</feature>
<dbReference type="PANTHER" id="PTHR46336">
    <property type="entry name" value="OS02G0260700 PROTEIN"/>
    <property type="match status" value="1"/>
</dbReference>
<protein>
    <submittedName>
        <fullName evidence="6">BTB/POZ domain-containing protein At2g46260-like</fullName>
    </submittedName>
</protein>
<evidence type="ECO:0000256" key="2">
    <source>
        <dbReference type="ARBA" id="ARBA00004906"/>
    </source>
</evidence>
<dbReference type="Proteomes" id="UP000228380">
    <property type="component" value="Chromosome 1"/>
</dbReference>
<dbReference type="InterPro" id="IPR011333">
    <property type="entry name" value="SKP1/BTB/POZ_sf"/>
</dbReference>
<evidence type="ECO:0000313" key="6">
    <source>
        <dbReference type="RefSeq" id="XP_038986827.1"/>
    </source>
</evidence>
<dbReference type="Gene3D" id="1.25.40.420">
    <property type="match status" value="1"/>
</dbReference>
<sequence length="286" mass="32817">MKQEGNQAPHVNYISRKSKGVHFSTDGDDSAEEVINVNSKILSKKSNMFFKLFNEMKSEPEAQSLTIQIEASEEEAFSGLLEFIYFSTMSPSSYTEIVNLLMISDEFQAFSCAEVCIRLLEMKIEWALSCCELSARVHELYLRELLIKVEKEQKSKICSDIMSHKDELLQLSFDKIEALFCVDTLKVESEDVVYDFIRAWAQNHYPNTEDRCSAKELHLERLIRFPYLTWQKLEEALQCDIFDQESILKAVNQALAFKVRGPYCRRLAVGGFSNSQFLSGVTSAHP</sequence>
<dbReference type="KEGG" id="pda:120112173"/>
<keyword evidence="5" id="KW-1185">Reference proteome</keyword>
<dbReference type="PANTHER" id="PTHR46336:SF18">
    <property type="entry name" value="BTB_POZ DOMAIN-CONTAINING PROTEIN POB1-LIKE"/>
    <property type="match status" value="1"/>
</dbReference>
<dbReference type="InterPro" id="IPR000210">
    <property type="entry name" value="BTB/POZ_dom"/>
</dbReference>
<dbReference type="Pfam" id="PF07707">
    <property type="entry name" value="BACK"/>
    <property type="match status" value="1"/>
</dbReference>
<dbReference type="GO" id="GO:0005634">
    <property type="term" value="C:nucleus"/>
    <property type="evidence" value="ECO:0007669"/>
    <property type="project" value="TreeGrafter"/>
</dbReference>
<dbReference type="GO" id="GO:0010114">
    <property type="term" value="P:response to red light"/>
    <property type="evidence" value="ECO:0007669"/>
    <property type="project" value="TreeGrafter"/>
</dbReference>
<dbReference type="SUPFAM" id="SSF54695">
    <property type="entry name" value="POZ domain"/>
    <property type="match status" value="1"/>
</dbReference>
<keyword evidence="3" id="KW-0833">Ubl conjugation pathway</keyword>
<dbReference type="AlphaFoldDB" id="A0A8B9AMG5"/>
<dbReference type="GeneID" id="120112173"/>
<dbReference type="PROSITE" id="PS50097">
    <property type="entry name" value="BTB"/>
    <property type="match status" value="1"/>
</dbReference>
<reference evidence="5" key="1">
    <citation type="journal article" date="2019" name="Nat. Commun.">
        <title>Genome-wide association mapping of date palm fruit traits.</title>
        <authorList>
            <person name="Hazzouri K.M."/>
            <person name="Gros-Balthazard M."/>
            <person name="Flowers J.M."/>
            <person name="Copetti D."/>
            <person name="Lemansour A."/>
            <person name="Lebrun M."/>
            <person name="Masmoudi K."/>
            <person name="Ferrand S."/>
            <person name="Dhar M.I."/>
            <person name="Fresquez Z.A."/>
            <person name="Rosas U."/>
            <person name="Zhang J."/>
            <person name="Talag J."/>
            <person name="Lee S."/>
            <person name="Kudrna D."/>
            <person name="Powell R.F."/>
            <person name="Leitch I.J."/>
            <person name="Krueger R.R."/>
            <person name="Wing R.A."/>
            <person name="Amiri K.M.A."/>
            <person name="Purugganan M.D."/>
        </authorList>
    </citation>
    <scope>NUCLEOTIDE SEQUENCE [LARGE SCALE GENOMIC DNA]</scope>
    <source>
        <strain evidence="5">cv. Khalas</strain>
    </source>
</reference>
<dbReference type="RefSeq" id="XP_038986827.1">
    <property type="nucleotide sequence ID" value="XM_039130899.1"/>
</dbReference>
<dbReference type="FunFam" id="1.25.40.420:FF:000008">
    <property type="entry name" value="BTB/POZ domain-containing protein POB1"/>
    <property type="match status" value="1"/>
</dbReference>
<comment type="pathway">
    <text evidence="2">Protein modification; protein ubiquitination.</text>
</comment>
<comment type="function">
    <text evidence="1">May act as a substrate-specific adapter of an E3 ubiquitin-protein ligase complex (CUL3-RBX1-BTB) which mediates the ubiquitination and subsequent proteasomal degradation of target proteins.</text>
</comment>
<name>A0A8B9AMG5_PHODC</name>
<proteinExistence type="predicted"/>
<dbReference type="CDD" id="cd18186">
    <property type="entry name" value="BTB_POZ_ZBTB_KLHL-like"/>
    <property type="match status" value="1"/>
</dbReference>
<evidence type="ECO:0000259" key="4">
    <source>
        <dbReference type="PROSITE" id="PS50097"/>
    </source>
</evidence>
<evidence type="ECO:0000256" key="1">
    <source>
        <dbReference type="ARBA" id="ARBA00002668"/>
    </source>
</evidence>
<dbReference type="SMART" id="SM00225">
    <property type="entry name" value="BTB"/>
    <property type="match status" value="1"/>
</dbReference>
<gene>
    <name evidence="6" type="primary">LOC120112173</name>
</gene>
<dbReference type="Gene3D" id="3.30.710.10">
    <property type="entry name" value="Potassium Channel Kv1.1, Chain A"/>
    <property type="match status" value="1"/>
</dbReference>
<dbReference type="Pfam" id="PF00651">
    <property type="entry name" value="BTB"/>
    <property type="match status" value="1"/>
</dbReference>
<accession>A0A8B9AMG5</accession>
<organism evidence="5 6">
    <name type="scientific">Phoenix dactylifera</name>
    <name type="common">Date palm</name>
    <dbReference type="NCBI Taxonomy" id="42345"/>
    <lineage>
        <taxon>Eukaryota</taxon>
        <taxon>Viridiplantae</taxon>
        <taxon>Streptophyta</taxon>
        <taxon>Embryophyta</taxon>
        <taxon>Tracheophyta</taxon>
        <taxon>Spermatophyta</taxon>
        <taxon>Magnoliopsida</taxon>
        <taxon>Liliopsida</taxon>
        <taxon>Arecaceae</taxon>
        <taxon>Coryphoideae</taxon>
        <taxon>Phoeniceae</taxon>
        <taxon>Phoenix</taxon>
    </lineage>
</organism>
<dbReference type="InterPro" id="IPR045890">
    <property type="entry name" value="POB1-like"/>
</dbReference>
<evidence type="ECO:0000313" key="5">
    <source>
        <dbReference type="Proteomes" id="UP000228380"/>
    </source>
</evidence>
<evidence type="ECO:0000256" key="3">
    <source>
        <dbReference type="ARBA" id="ARBA00022786"/>
    </source>
</evidence>
<dbReference type="InterPro" id="IPR011705">
    <property type="entry name" value="BACK"/>
</dbReference>
<reference evidence="6" key="2">
    <citation type="submission" date="2025-08" db="UniProtKB">
        <authorList>
            <consortium name="RefSeq"/>
        </authorList>
    </citation>
    <scope>IDENTIFICATION</scope>
    <source>
        <tissue evidence="6">Young leaves</tissue>
    </source>
</reference>